<dbReference type="PROSITE" id="PS51257">
    <property type="entry name" value="PROKAR_LIPOPROTEIN"/>
    <property type="match status" value="1"/>
</dbReference>
<dbReference type="InterPro" id="IPR036280">
    <property type="entry name" value="Multihaem_cyt_sf"/>
</dbReference>
<accession>A0A6S6M231</accession>
<gene>
    <name evidence="2" type="ORF">GEOBRER4_n0868</name>
</gene>
<keyword evidence="1" id="KW-0732">Signal</keyword>
<evidence type="ECO:0000256" key="1">
    <source>
        <dbReference type="SAM" id="SignalP"/>
    </source>
</evidence>
<name>A0A6S6M231_9BACT</name>
<feature type="chain" id="PRO_5028343323" evidence="1">
    <location>
        <begin position="22"/>
        <end position="144"/>
    </location>
</feature>
<protein>
    <submittedName>
        <fullName evidence="2">Cytochrome c family protein</fullName>
    </submittedName>
</protein>
<proteinExistence type="predicted"/>
<dbReference type="EMBL" id="AP023213">
    <property type="protein sequence ID" value="BCG46086.1"/>
    <property type="molecule type" value="Genomic_DNA"/>
</dbReference>
<reference evidence="2 3" key="1">
    <citation type="submission" date="2020-06" db="EMBL/GenBank/DDBJ databases">
        <title>Interaction of electrochemicaly active bacteria, Geobacter bremensis R4 on different carbon anode.</title>
        <authorList>
            <person name="Meng L."/>
            <person name="Yoshida N."/>
        </authorList>
    </citation>
    <scope>NUCLEOTIDE SEQUENCE [LARGE SCALE GENOMIC DNA]</scope>
    <source>
        <strain evidence="2 3">R4</strain>
    </source>
</reference>
<sequence>MKKISLMVLMGAMLSFLYACANTNSIARVHPEEVTGLPRCAECHTDNWTALNHQAQDFYLKHKFYAAQQRAACSTCHKESFCVDCHAHKEEIKPNDKYKERPELNLPHRGDYLSRHRIDGRINPASCVKCHGRENNERCKTCHR</sequence>
<dbReference type="Proteomes" id="UP000515472">
    <property type="component" value="Chromosome"/>
</dbReference>
<feature type="signal peptide" evidence="1">
    <location>
        <begin position="1"/>
        <end position="21"/>
    </location>
</feature>
<dbReference type="SUPFAM" id="SSF48695">
    <property type="entry name" value="Multiheme cytochromes"/>
    <property type="match status" value="1"/>
</dbReference>
<dbReference type="AlphaFoldDB" id="A0A6S6M231"/>
<evidence type="ECO:0000313" key="3">
    <source>
        <dbReference type="Proteomes" id="UP000515472"/>
    </source>
</evidence>
<dbReference type="KEGG" id="gbn:GEOBRER4_08360"/>
<dbReference type="RefSeq" id="WP_185244365.1">
    <property type="nucleotide sequence ID" value="NZ_AP023213.1"/>
</dbReference>
<keyword evidence="3" id="KW-1185">Reference proteome</keyword>
<organism evidence="2 3">
    <name type="scientific">Citrifermentans bremense</name>
    <dbReference type="NCBI Taxonomy" id="60035"/>
    <lineage>
        <taxon>Bacteria</taxon>
        <taxon>Pseudomonadati</taxon>
        <taxon>Thermodesulfobacteriota</taxon>
        <taxon>Desulfuromonadia</taxon>
        <taxon>Geobacterales</taxon>
        <taxon>Geobacteraceae</taxon>
        <taxon>Citrifermentans</taxon>
    </lineage>
</organism>
<evidence type="ECO:0000313" key="2">
    <source>
        <dbReference type="EMBL" id="BCG46086.1"/>
    </source>
</evidence>